<proteinExistence type="predicted"/>
<dbReference type="EMBL" id="QGKY02000094">
    <property type="protein sequence ID" value="KAF2605033.1"/>
    <property type="molecule type" value="Genomic_DNA"/>
</dbReference>
<protein>
    <submittedName>
        <fullName evidence="1">Uncharacterized protein</fullName>
    </submittedName>
</protein>
<reference evidence="1" key="1">
    <citation type="submission" date="2019-12" db="EMBL/GenBank/DDBJ databases">
        <title>Genome sequencing and annotation of Brassica cretica.</title>
        <authorList>
            <person name="Studholme D.J."/>
            <person name="Sarris P.F."/>
        </authorList>
    </citation>
    <scope>NUCLEOTIDE SEQUENCE</scope>
    <source>
        <strain evidence="1">PFS-102/07</strain>
        <tissue evidence="1">Leaf</tissue>
    </source>
</reference>
<sequence length="152" mass="16949">MIRCAWSRGEIFGDSGPAMARGFGRRPVLLGSTSLNGGETSGGRFDGEWTEYGFSPDELYRPALYVAKTRISFGSCVRFKAEGHTFEDQEDEELSIMHLLVKRLMDVVVPRGRIRRLKKVEEVDHSGSWSDLTLIVVQGTLRLRLGSVGSIK</sequence>
<evidence type="ECO:0000313" key="1">
    <source>
        <dbReference type="EMBL" id="KAF2605033.1"/>
    </source>
</evidence>
<gene>
    <name evidence="1" type="ORF">F2Q70_00028901</name>
</gene>
<accession>A0A8S9LI43</accession>
<dbReference type="AlphaFoldDB" id="A0A8S9LI43"/>
<comment type="caution">
    <text evidence="1">The sequence shown here is derived from an EMBL/GenBank/DDBJ whole genome shotgun (WGS) entry which is preliminary data.</text>
</comment>
<organism evidence="1">
    <name type="scientific">Brassica cretica</name>
    <name type="common">Mustard</name>
    <dbReference type="NCBI Taxonomy" id="69181"/>
    <lineage>
        <taxon>Eukaryota</taxon>
        <taxon>Viridiplantae</taxon>
        <taxon>Streptophyta</taxon>
        <taxon>Embryophyta</taxon>
        <taxon>Tracheophyta</taxon>
        <taxon>Spermatophyta</taxon>
        <taxon>Magnoliopsida</taxon>
        <taxon>eudicotyledons</taxon>
        <taxon>Gunneridae</taxon>
        <taxon>Pentapetalae</taxon>
        <taxon>rosids</taxon>
        <taxon>malvids</taxon>
        <taxon>Brassicales</taxon>
        <taxon>Brassicaceae</taxon>
        <taxon>Brassiceae</taxon>
        <taxon>Brassica</taxon>
    </lineage>
</organism>
<name>A0A8S9LI43_BRACR</name>